<accession>A0A3M7R2A2</accession>
<organism evidence="1 2">
    <name type="scientific">Brachionus plicatilis</name>
    <name type="common">Marine rotifer</name>
    <name type="synonym">Brachionus muelleri</name>
    <dbReference type="NCBI Taxonomy" id="10195"/>
    <lineage>
        <taxon>Eukaryota</taxon>
        <taxon>Metazoa</taxon>
        <taxon>Spiralia</taxon>
        <taxon>Gnathifera</taxon>
        <taxon>Rotifera</taxon>
        <taxon>Eurotatoria</taxon>
        <taxon>Monogononta</taxon>
        <taxon>Pseudotrocha</taxon>
        <taxon>Ploima</taxon>
        <taxon>Brachionidae</taxon>
        <taxon>Brachionus</taxon>
    </lineage>
</organism>
<sequence>MLFNFEADHSQIEVNLRDGIEHKYLREFYLRFNSRGIYSHQICSKTQYQSVQDHLNSKATLKTLACNAILNTANQAFIQFAINTSPSCLYETFLKCSIYNMNDFAVKVLIENWPFESLVLADYLHEAYSSLLLFYKTDINSFIGKIAPEILKWFLIGAKYTKLVTSHSIKNQLNSSCRISLLDITGLPVSDHFVKCLLEKYSSSLCPCDSDESSETENESSNNLILDSFNLLEQFLKLIEIKRDVNEHGFELVVDKLELTIHEKKYCVQSRKISQPQLDK</sequence>
<reference evidence="1 2" key="1">
    <citation type="journal article" date="2018" name="Sci. Rep.">
        <title>Genomic signatures of local adaptation to the degree of environmental predictability in rotifers.</title>
        <authorList>
            <person name="Franch-Gras L."/>
            <person name="Hahn C."/>
            <person name="Garcia-Roger E.M."/>
            <person name="Carmona M.J."/>
            <person name="Serra M."/>
            <person name="Gomez A."/>
        </authorList>
    </citation>
    <scope>NUCLEOTIDE SEQUENCE [LARGE SCALE GENOMIC DNA]</scope>
    <source>
        <strain evidence="1">HYR1</strain>
    </source>
</reference>
<gene>
    <name evidence="1" type="ORF">BpHYR1_000500</name>
</gene>
<keyword evidence="2" id="KW-1185">Reference proteome</keyword>
<proteinExistence type="predicted"/>
<comment type="caution">
    <text evidence="1">The sequence shown here is derived from an EMBL/GenBank/DDBJ whole genome shotgun (WGS) entry which is preliminary data.</text>
</comment>
<dbReference type="AlphaFoldDB" id="A0A3M7R2A2"/>
<dbReference type="Proteomes" id="UP000276133">
    <property type="component" value="Unassembled WGS sequence"/>
</dbReference>
<dbReference type="EMBL" id="REGN01004464">
    <property type="protein sequence ID" value="RNA17388.1"/>
    <property type="molecule type" value="Genomic_DNA"/>
</dbReference>
<feature type="non-terminal residue" evidence="1">
    <location>
        <position position="280"/>
    </location>
</feature>
<dbReference type="OrthoDB" id="10480520at2759"/>
<protein>
    <submittedName>
        <fullName evidence="1">Uncharacterized protein</fullName>
    </submittedName>
</protein>
<evidence type="ECO:0000313" key="2">
    <source>
        <dbReference type="Proteomes" id="UP000276133"/>
    </source>
</evidence>
<evidence type="ECO:0000313" key="1">
    <source>
        <dbReference type="EMBL" id="RNA17388.1"/>
    </source>
</evidence>
<name>A0A3M7R2A2_BRAPC</name>